<dbReference type="InterPro" id="IPR010550">
    <property type="entry name" value="DCD_N"/>
</dbReference>
<dbReference type="InterPro" id="IPR036157">
    <property type="entry name" value="dUTPase-like_sf"/>
</dbReference>
<dbReference type="Proteomes" id="UP001142610">
    <property type="component" value="Unassembled WGS sequence"/>
</dbReference>
<name>A0A9X2LA87_9PROT</name>
<dbReference type="PANTHER" id="PTHR42680">
    <property type="entry name" value="DCTP DEAMINASE"/>
    <property type="match status" value="1"/>
</dbReference>
<dbReference type="GO" id="GO:0009394">
    <property type="term" value="P:2'-deoxyribonucleotide metabolic process"/>
    <property type="evidence" value="ECO:0007669"/>
    <property type="project" value="InterPro"/>
</dbReference>
<dbReference type="PANTHER" id="PTHR42680:SF3">
    <property type="entry name" value="DCTP DEAMINASE"/>
    <property type="match status" value="1"/>
</dbReference>
<reference evidence="3" key="1">
    <citation type="submission" date="2022-07" db="EMBL/GenBank/DDBJ databases">
        <title>Parvularcula maris sp. nov., an algicidal bacterium isolated from seawater.</title>
        <authorList>
            <person name="Li F."/>
        </authorList>
    </citation>
    <scope>NUCLEOTIDE SEQUENCE</scope>
    <source>
        <strain evidence="3">BGMRC 0090</strain>
    </source>
</reference>
<dbReference type="AlphaFoldDB" id="A0A9X2LA87"/>
<protein>
    <submittedName>
        <fullName evidence="3">2'-deoxycytidine 5'-triphosphate deaminase</fullName>
        <ecNumber evidence="3">3.5.4.13</ecNumber>
    </submittedName>
</protein>
<gene>
    <name evidence="3" type="ORF">NOG11_10625</name>
</gene>
<dbReference type="Pfam" id="PF06559">
    <property type="entry name" value="DCD_N"/>
    <property type="match status" value="1"/>
</dbReference>
<evidence type="ECO:0000313" key="4">
    <source>
        <dbReference type="Proteomes" id="UP001142610"/>
    </source>
</evidence>
<dbReference type="Gene3D" id="2.70.40.10">
    <property type="match status" value="2"/>
</dbReference>
<sequence>MASSAGSTLNVQEGVLTASSLARLIEEGAIAASGKGTQVQPASLDLTLGPKARRVRAAFLPSGRQGLAERLDALTLHTLDLTGDGAVLERGCVYVVELAERLRLPKDLSGAANPKSSTGRIDVFVRLLTEDFEGYEKVPAGYEGKLYLEICPRTFPIVVREGSSLNQLRLRRGQGRLTDREVAAELPQGCQVDDGLNVSVDLSPSLGEVVGWRARRHAGLIDVDKVGILDPRAYFEPIAAPKDGLLTLDPDEFYILASREEVVVPVGLAAEMAAIDEEIGAFRAHYAGFFDPGFGVEAPSRAVLEVRGFDVPMILEHGQRAARLRYERLEEVPQRVYGSAQASNYQGQGLRLSKHFRAG</sequence>
<organism evidence="3 4">
    <name type="scientific">Parvularcula maris</name>
    <dbReference type="NCBI Taxonomy" id="2965077"/>
    <lineage>
        <taxon>Bacteria</taxon>
        <taxon>Pseudomonadati</taxon>
        <taxon>Pseudomonadota</taxon>
        <taxon>Alphaproteobacteria</taxon>
        <taxon>Parvularculales</taxon>
        <taxon>Parvularculaceae</taxon>
        <taxon>Parvularcula</taxon>
    </lineage>
</organism>
<keyword evidence="4" id="KW-1185">Reference proteome</keyword>
<evidence type="ECO:0000313" key="3">
    <source>
        <dbReference type="EMBL" id="MCQ8185846.1"/>
    </source>
</evidence>
<comment type="caution">
    <text evidence="3">The sequence shown here is derived from an EMBL/GenBank/DDBJ whole genome shotgun (WGS) entry which is preliminary data.</text>
</comment>
<dbReference type="SUPFAM" id="SSF51283">
    <property type="entry name" value="dUTPase-like"/>
    <property type="match status" value="2"/>
</dbReference>
<dbReference type="RefSeq" id="WP_256619737.1">
    <property type="nucleotide sequence ID" value="NZ_JANIBC010000008.1"/>
</dbReference>
<dbReference type="InterPro" id="IPR053811">
    <property type="entry name" value="DCD_C"/>
</dbReference>
<evidence type="ECO:0000259" key="2">
    <source>
        <dbReference type="Pfam" id="PF22569"/>
    </source>
</evidence>
<proteinExistence type="predicted"/>
<dbReference type="GO" id="GO:0008829">
    <property type="term" value="F:dCTP deaminase activity"/>
    <property type="evidence" value="ECO:0007669"/>
    <property type="project" value="UniProtKB-EC"/>
</dbReference>
<dbReference type="EMBL" id="JANIBC010000008">
    <property type="protein sequence ID" value="MCQ8185846.1"/>
    <property type="molecule type" value="Genomic_DNA"/>
</dbReference>
<feature type="domain" description="2'-deoxycytidine 5'-triphosphate deaminase C-terminal" evidence="2">
    <location>
        <begin position="188"/>
        <end position="356"/>
    </location>
</feature>
<accession>A0A9X2LA87</accession>
<dbReference type="NCBIfam" id="NF005734">
    <property type="entry name" value="PRK07559.1"/>
    <property type="match status" value="1"/>
</dbReference>
<feature type="domain" description="2'-deoxycytidine 5'-triphosphate deaminase N-terminal" evidence="1">
    <location>
        <begin position="13"/>
        <end position="174"/>
    </location>
</feature>
<dbReference type="EC" id="3.5.4.13" evidence="3"/>
<evidence type="ECO:0000259" key="1">
    <source>
        <dbReference type="Pfam" id="PF06559"/>
    </source>
</evidence>
<keyword evidence="3" id="KW-0378">Hydrolase</keyword>
<dbReference type="Pfam" id="PF22569">
    <property type="entry name" value="DCD_C"/>
    <property type="match status" value="1"/>
</dbReference>